<accession>A0A1T5K040</accession>
<dbReference type="SUPFAM" id="SSF47413">
    <property type="entry name" value="lambda repressor-like DNA-binding domains"/>
    <property type="match status" value="1"/>
</dbReference>
<feature type="domain" description="HTH cro/C1-type" evidence="2">
    <location>
        <begin position="11"/>
        <end position="66"/>
    </location>
</feature>
<evidence type="ECO:0000256" key="1">
    <source>
        <dbReference type="ARBA" id="ARBA00023125"/>
    </source>
</evidence>
<dbReference type="STRING" id="36842.SAMN02194393_01510"/>
<protein>
    <submittedName>
        <fullName evidence="3">Predicted transcriptional regulators</fullName>
    </submittedName>
</protein>
<dbReference type="SMART" id="SM00530">
    <property type="entry name" value="HTH_XRE"/>
    <property type="match status" value="1"/>
</dbReference>
<dbReference type="CDD" id="cd00093">
    <property type="entry name" value="HTH_XRE"/>
    <property type="match status" value="1"/>
</dbReference>
<reference evidence="3 4" key="1">
    <citation type="submission" date="2017-02" db="EMBL/GenBank/DDBJ databases">
        <authorList>
            <person name="Peterson S.W."/>
        </authorList>
    </citation>
    <scope>NUCLEOTIDE SEQUENCE [LARGE SCALE GENOMIC DNA]</scope>
    <source>
        <strain evidence="3 4">M1</strain>
    </source>
</reference>
<name>A0A1T5K040_9FIRM</name>
<dbReference type="InterPro" id="IPR010982">
    <property type="entry name" value="Lambda_DNA-bd_dom_sf"/>
</dbReference>
<dbReference type="EMBL" id="FUZT01000003">
    <property type="protein sequence ID" value="SKC56993.1"/>
    <property type="molecule type" value="Genomic_DNA"/>
</dbReference>
<organism evidence="3 4">
    <name type="scientific">Maledivibacter halophilus</name>
    <dbReference type="NCBI Taxonomy" id="36842"/>
    <lineage>
        <taxon>Bacteria</taxon>
        <taxon>Bacillati</taxon>
        <taxon>Bacillota</taxon>
        <taxon>Clostridia</taxon>
        <taxon>Peptostreptococcales</taxon>
        <taxon>Caminicellaceae</taxon>
        <taxon>Maledivibacter</taxon>
    </lineage>
</organism>
<sequence length="77" mass="8689">MFSKEIFSERVKTLRISHNLTQDKLAKSVGFSSSSTIGDIERGRRTTPIDKIVALADFFDVSIDYLIGRTNNPKINK</sequence>
<evidence type="ECO:0000259" key="2">
    <source>
        <dbReference type="PROSITE" id="PS50943"/>
    </source>
</evidence>
<proteinExistence type="predicted"/>
<dbReference type="RefSeq" id="WP_079490564.1">
    <property type="nucleotide sequence ID" value="NZ_FUZT01000003.1"/>
</dbReference>
<dbReference type="GO" id="GO:0003677">
    <property type="term" value="F:DNA binding"/>
    <property type="evidence" value="ECO:0007669"/>
    <property type="project" value="UniProtKB-KW"/>
</dbReference>
<dbReference type="Pfam" id="PF01381">
    <property type="entry name" value="HTH_3"/>
    <property type="match status" value="1"/>
</dbReference>
<dbReference type="AlphaFoldDB" id="A0A1T5K040"/>
<dbReference type="InterPro" id="IPR001387">
    <property type="entry name" value="Cro/C1-type_HTH"/>
</dbReference>
<dbReference type="PANTHER" id="PTHR46558">
    <property type="entry name" value="TRACRIPTIONAL REGULATORY PROTEIN-RELATED-RELATED"/>
    <property type="match status" value="1"/>
</dbReference>
<dbReference type="Proteomes" id="UP000190285">
    <property type="component" value="Unassembled WGS sequence"/>
</dbReference>
<evidence type="ECO:0000313" key="3">
    <source>
        <dbReference type="EMBL" id="SKC56993.1"/>
    </source>
</evidence>
<dbReference type="PANTHER" id="PTHR46558:SF11">
    <property type="entry name" value="HTH-TYPE TRANSCRIPTIONAL REGULATOR XRE"/>
    <property type="match status" value="1"/>
</dbReference>
<dbReference type="PROSITE" id="PS50943">
    <property type="entry name" value="HTH_CROC1"/>
    <property type="match status" value="1"/>
</dbReference>
<gene>
    <name evidence="3" type="ORF">SAMN02194393_01510</name>
</gene>
<keyword evidence="4" id="KW-1185">Reference proteome</keyword>
<dbReference type="Gene3D" id="1.10.260.40">
    <property type="entry name" value="lambda repressor-like DNA-binding domains"/>
    <property type="match status" value="1"/>
</dbReference>
<keyword evidence="1" id="KW-0238">DNA-binding</keyword>
<evidence type="ECO:0000313" key="4">
    <source>
        <dbReference type="Proteomes" id="UP000190285"/>
    </source>
</evidence>
<dbReference type="OrthoDB" id="9811208at2"/>